<dbReference type="Gene3D" id="3.40.630.30">
    <property type="match status" value="1"/>
</dbReference>
<comment type="caution">
    <text evidence="3">The sequence shown here is derived from an EMBL/GenBank/DDBJ whole genome shotgun (WGS) entry which is preliminary data.</text>
</comment>
<dbReference type="Pfam" id="PF14542">
    <property type="entry name" value="Acetyltransf_CG"/>
    <property type="match status" value="1"/>
</dbReference>
<organism evidence="3 4">
    <name type="scientific">Mucilaginibacter defluvii</name>
    <dbReference type="NCBI Taxonomy" id="1196019"/>
    <lineage>
        <taxon>Bacteria</taxon>
        <taxon>Pseudomonadati</taxon>
        <taxon>Bacteroidota</taxon>
        <taxon>Sphingobacteriia</taxon>
        <taxon>Sphingobacteriales</taxon>
        <taxon>Sphingobacteriaceae</taxon>
        <taxon>Mucilaginibacter</taxon>
    </lineage>
</organism>
<feature type="domain" description="N-acetyltransferase" evidence="1">
    <location>
        <begin position="1"/>
        <end position="99"/>
    </location>
</feature>
<protein>
    <submittedName>
        <fullName evidence="3">GNAT family N-acetyltransferase</fullName>
    </submittedName>
</protein>
<dbReference type="PROSITE" id="PS51729">
    <property type="entry name" value="GNAT_YJDJ"/>
    <property type="match status" value="1"/>
</dbReference>
<evidence type="ECO:0000259" key="2">
    <source>
        <dbReference type="PROSITE" id="PS51729"/>
    </source>
</evidence>
<dbReference type="PROSITE" id="PS51186">
    <property type="entry name" value="GNAT"/>
    <property type="match status" value="1"/>
</dbReference>
<feature type="domain" description="N-acetyltransferase" evidence="2">
    <location>
        <begin position="8"/>
        <end position="95"/>
    </location>
</feature>
<dbReference type="InterPro" id="IPR000182">
    <property type="entry name" value="GNAT_dom"/>
</dbReference>
<dbReference type="RefSeq" id="WP_345331159.1">
    <property type="nucleotide sequence ID" value="NZ_BAABJI010000002.1"/>
</dbReference>
<gene>
    <name evidence="3" type="ORF">GCM10023313_21090</name>
</gene>
<dbReference type="CDD" id="cd04301">
    <property type="entry name" value="NAT_SF"/>
    <property type="match status" value="1"/>
</dbReference>
<dbReference type="Proteomes" id="UP001501436">
    <property type="component" value="Unassembled WGS sequence"/>
</dbReference>
<keyword evidence="4" id="KW-1185">Reference proteome</keyword>
<accession>A0ABP9FU89</accession>
<dbReference type="InterPro" id="IPR016181">
    <property type="entry name" value="Acyl_CoA_acyltransferase"/>
</dbReference>
<dbReference type="SUPFAM" id="SSF55729">
    <property type="entry name" value="Acyl-CoA N-acyltransferases (Nat)"/>
    <property type="match status" value="1"/>
</dbReference>
<evidence type="ECO:0000259" key="1">
    <source>
        <dbReference type="PROSITE" id="PS51186"/>
    </source>
</evidence>
<proteinExistence type="predicted"/>
<dbReference type="EMBL" id="BAABJI010000002">
    <property type="protein sequence ID" value="GAA4917257.1"/>
    <property type="molecule type" value="Genomic_DNA"/>
</dbReference>
<evidence type="ECO:0000313" key="3">
    <source>
        <dbReference type="EMBL" id="GAA4917257.1"/>
    </source>
</evidence>
<sequence>MEDTKVVFTDHVHGEVQIFSGDRPAGKMNLAMTGGRLAVFHTEVYPEFKGRGLAKAMLERLVAYAREKKVTIIPLCPFVNGQFHRDPEIYEDVWNKDWHR</sequence>
<reference evidence="4" key="1">
    <citation type="journal article" date="2019" name="Int. J. Syst. Evol. Microbiol.">
        <title>The Global Catalogue of Microorganisms (GCM) 10K type strain sequencing project: providing services to taxonomists for standard genome sequencing and annotation.</title>
        <authorList>
            <consortium name="The Broad Institute Genomics Platform"/>
            <consortium name="The Broad Institute Genome Sequencing Center for Infectious Disease"/>
            <person name="Wu L."/>
            <person name="Ma J."/>
        </authorList>
    </citation>
    <scope>NUCLEOTIDE SEQUENCE [LARGE SCALE GENOMIC DNA]</scope>
    <source>
        <strain evidence="4">JCM 18283</strain>
    </source>
</reference>
<name>A0ABP9FU89_9SPHI</name>
<dbReference type="InterPro" id="IPR031165">
    <property type="entry name" value="GNAT_YJDJ"/>
</dbReference>
<evidence type="ECO:0000313" key="4">
    <source>
        <dbReference type="Proteomes" id="UP001501436"/>
    </source>
</evidence>